<keyword evidence="12" id="KW-1185">Reference proteome</keyword>
<evidence type="ECO:0000256" key="1">
    <source>
        <dbReference type="ARBA" id="ARBA00001974"/>
    </source>
</evidence>
<dbReference type="RefSeq" id="WP_147851043.1">
    <property type="nucleotide sequence ID" value="NZ_VDUZ01000049.1"/>
</dbReference>
<dbReference type="Pfam" id="PF01593">
    <property type="entry name" value="Amino_oxidase"/>
    <property type="match status" value="1"/>
</dbReference>
<sequence>MTTPRTASWSMLPAGAAQPRSCVLVIGAGMAGLVAARLLHDSGLDVIVLEARRRVGGRVCPDTSLGVALDLGGSWVHGSDDNPLSEWCAALGVELMVTTGDRRLIVDGAIMSYAQMQRRAWRGRMAFDAALRCAEQRARRLAARGQPRAVSLADAAGPVLRAPWLPAFDRRVVAQTVSMGEGVQGAPADRLAIEEWFPNDGFKVNAMPHDGFASLLDDAARDLDIRLGAPVRRLRWSASKVVAETPQGEVVADRCVVTVPVGLLRDGAMAIEPPAPADQRAAVARIGYGDGVLGKIYLRFERRFWPPDVDRFQSLPPSPEGRGVFNAWLSLERETGAPILLSFANGHAAVRFERECDDAQVRDAAMTVLRRLFADVPDPVGVCFTRWLADPWAAGSYSYPAVGSLPEDRAVYSRPLADRVFFAGEATEASDYGTVHAALRSGERAAEAVFRCAIGAAPDRAARPWRFRG</sequence>
<comment type="similarity">
    <text evidence="3">Belongs to the tryptophan 2-monooxygenase family.</text>
</comment>
<dbReference type="EMBL" id="VDUZ01000049">
    <property type="protein sequence ID" value="TXL71063.1"/>
    <property type="molecule type" value="Genomic_DNA"/>
</dbReference>
<comment type="caution">
    <text evidence="11">The sequence shown here is derived from an EMBL/GenBank/DDBJ whole genome shotgun (WGS) entry which is preliminary data.</text>
</comment>
<dbReference type="PRINTS" id="PR00757">
    <property type="entry name" value="AMINEOXDASEF"/>
</dbReference>
<dbReference type="OrthoDB" id="9790035at2"/>
<dbReference type="Proteomes" id="UP000321638">
    <property type="component" value="Unassembled WGS sequence"/>
</dbReference>
<organism evidence="11 12">
    <name type="scientific">Vineibacter terrae</name>
    <dbReference type="NCBI Taxonomy" id="2586908"/>
    <lineage>
        <taxon>Bacteria</taxon>
        <taxon>Pseudomonadati</taxon>
        <taxon>Pseudomonadota</taxon>
        <taxon>Alphaproteobacteria</taxon>
        <taxon>Hyphomicrobiales</taxon>
        <taxon>Vineibacter</taxon>
    </lineage>
</organism>
<accession>A0A5C8PCN3</accession>
<dbReference type="PANTHER" id="PTHR10742:SF410">
    <property type="entry name" value="LYSINE-SPECIFIC HISTONE DEMETHYLASE 2"/>
    <property type="match status" value="1"/>
</dbReference>
<dbReference type="SUPFAM" id="SSF54373">
    <property type="entry name" value="FAD-linked reductases, C-terminal domain"/>
    <property type="match status" value="1"/>
</dbReference>
<evidence type="ECO:0000313" key="11">
    <source>
        <dbReference type="EMBL" id="TXL71063.1"/>
    </source>
</evidence>
<evidence type="ECO:0000256" key="4">
    <source>
        <dbReference type="ARBA" id="ARBA00012535"/>
    </source>
</evidence>
<dbReference type="InterPro" id="IPR002937">
    <property type="entry name" value="Amino_oxidase"/>
</dbReference>
<dbReference type="AlphaFoldDB" id="A0A5C8PCN3"/>
<evidence type="ECO:0000256" key="2">
    <source>
        <dbReference type="ARBA" id="ARBA00004814"/>
    </source>
</evidence>
<evidence type="ECO:0000313" key="12">
    <source>
        <dbReference type="Proteomes" id="UP000321638"/>
    </source>
</evidence>
<evidence type="ECO:0000256" key="6">
    <source>
        <dbReference type="ARBA" id="ARBA00023002"/>
    </source>
</evidence>
<evidence type="ECO:0000256" key="5">
    <source>
        <dbReference type="ARBA" id="ARBA00017871"/>
    </source>
</evidence>
<feature type="domain" description="Amine oxidase" evidence="10">
    <location>
        <begin position="30"/>
        <end position="449"/>
    </location>
</feature>
<dbReference type="InterPro" id="IPR050281">
    <property type="entry name" value="Flavin_monoamine_oxidase"/>
</dbReference>
<evidence type="ECO:0000256" key="9">
    <source>
        <dbReference type="PIRSR" id="PIRSR601613-1"/>
    </source>
</evidence>
<gene>
    <name evidence="11" type="ORF">FHP25_31825</name>
</gene>
<comment type="catalytic activity">
    <reaction evidence="8">
        <text>L-tryptophan + O2 = indole-3-acetamide + CO2 + H2O</text>
        <dbReference type="Rhea" id="RHEA:16165"/>
        <dbReference type="ChEBI" id="CHEBI:15377"/>
        <dbReference type="ChEBI" id="CHEBI:15379"/>
        <dbReference type="ChEBI" id="CHEBI:16031"/>
        <dbReference type="ChEBI" id="CHEBI:16526"/>
        <dbReference type="ChEBI" id="CHEBI:57912"/>
        <dbReference type="EC" id="1.13.12.3"/>
    </reaction>
</comment>
<name>A0A5C8PCN3_9HYPH</name>
<evidence type="ECO:0000256" key="8">
    <source>
        <dbReference type="ARBA" id="ARBA00047321"/>
    </source>
</evidence>
<dbReference type="SUPFAM" id="SSF51905">
    <property type="entry name" value="FAD/NAD(P)-binding domain"/>
    <property type="match status" value="1"/>
</dbReference>
<dbReference type="PANTHER" id="PTHR10742">
    <property type="entry name" value="FLAVIN MONOAMINE OXIDASE"/>
    <property type="match status" value="1"/>
</dbReference>
<feature type="binding site" evidence="9">
    <location>
        <begin position="50"/>
        <end position="51"/>
    </location>
    <ligand>
        <name>FAD</name>
        <dbReference type="ChEBI" id="CHEBI:57692"/>
    </ligand>
</feature>
<feature type="binding site" evidence="9">
    <location>
        <position position="231"/>
    </location>
    <ligand>
        <name>FAD</name>
        <dbReference type="ChEBI" id="CHEBI:57692"/>
    </ligand>
</feature>
<reference evidence="11 12" key="1">
    <citation type="submission" date="2019-06" db="EMBL/GenBank/DDBJ databases">
        <title>New taxonomy in bacterial strain CC-CFT640, isolated from vineyard.</title>
        <authorList>
            <person name="Lin S.-Y."/>
            <person name="Tsai C.-F."/>
            <person name="Young C.-C."/>
        </authorList>
    </citation>
    <scope>NUCLEOTIDE SEQUENCE [LARGE SCALE GENOMIC DNA]</scope>
    <source>
        <strain evidence="11 12">CC-CFT640</strain>
    </source>
</reference>
<comment type="cofactor">
    <cofactor evidence="1">
        <name>FAD</name>
        <dbReference type="ChEBI" id="CHEBI:57692"/>
    </cofactor>
</comment>
<dbReference type="Gene3D" id="3.50.50.60">
    <property type="entry name" value="FAD/NAD(P)-binding domain"/>
    <property type="match status" value="1"/>
</dbReference>
<dbReference type="EC" id="1.13.12.3" evidence="4"/>
<evidence type="ECO:0000259" key="10">
    <source>
        <dbReference type="Pfam" id="PF01593"/>
    </source>
</evidence>
<dbReference type="InterPro" id="IPR001613">
    <property type="entry name" value="Flavin_amine_oxidase"/>
</dbReference>
<keyword evidence="7" id="KW-0073">Auxin biosynthesis</keyword>
<protein>
    <recommendedName>
        <fullName evidence="5">Tryptophan 2-monooxygenase</fullName>
        <ecNumber evidence="4">1.13.12.3</ecNumber>
    </recommendedName>
</protein>
<evidence type="ECO:0000256" key="3">
    <source>
        <dbReference type="ARBA" id="ARBA00005833"/>
    </source>
</evidence>
<proteinExistence type="inferred from homology"/>
<dbReference type="GO" id="GO:0009851">
    <property type="term" value="P:auxin biosynthetic process"/>
    <property type="evidence" value="ECO:0007669"/>
    <property type="project" value="UniProtKB-KW"/>
</dbReference>
<dbReference type="Gene3D" id="3.90.660.10">
    <property type="match status" value="1"/>
</dbReference>
<comment type="pathway">
    <text evidence="2">Plant hormone metabolism; auxin biosynthesis.</text>
</comment>
<feature type="binding site" evidence="9">
    <location>
        <position position="343"/>
    </location>
    <ligand>
        <name>substrate</name>
    </ligand>
</feature>
<evidence type="ECO:0000256" key="7">
    <source>
        <dbReference type="ARBA" id="ARBA00023070"/>
    </source>
</evidence>
<dbReference type="GO" id="GO:0050361">
    <property type="term" value="F:tryptophan 2-monooxygenase activity"/>
    <property type="evidence" value="ECO:0007669"/>
    <property type="project" value="UniProtKB-EC"/>
</dbReference>
<dbReference type="InterPro" id="IPR036188">
    <property type="entry name" value="FAD/NAD-bd_sf"/>
</dbReference>
<keyword evidence="6" id="KW-0560">Oxidoreductase</keyword>